<dbReference type="InterPro" id="IPR023213">
    <property type="entry name" value="CAT-like_dom_sf"/>
</dbReference>
<accession>A0AAU4K8T9</accession>
<dbReference type="SUPFAM" id="SSF52777">
    <property type="entry name" value="CoA-dependent acyltransferases"/>
    <property type="match status" value="2"/>
</dbReference>
<dbReference type="GO" id="GO:0008610">
    <property type="term" value="P:lipid biosynthetic process"/>
    <property type="evidence" value="ECO:0007669"/>
    <property type="project" value="UniProtKB-ARBA"/>
</dbReference>
<organism evidence="2 3">
    <name type="scientific">Williamsia herbipolensis</name>
    <dbReference type="NCBI Taxonomy" id="1603258"/>
    <lineage>
        <taxon>Bacteria</taxon>
        <taxon>Bacillati</taxon>
        <taxon>Actinomycetota</taxon>
        <taxon>Actinomycetes</taxon>
        <taxon>Mycobacteriales</taxon>
        <taxon>Nocardiaceae</taxon>
        <taxon>Williamsia</taxon>
    </lineage>
</organism>
<name>A0AAU4K8T9_9NOCA</name>
<dbReference type="InterPro" id="IPR001242">
    <property type="entry name" value="Condensation_dom"/>
</dbReference>
<protein>
    <submittedName>
        <fullName evidence="2">Condensation domain-containing protein</fullName>
    </submittedName>
</protein>
<dbReference type="Gene3D" id="3.30.559.10">
    <property type="entry name" value="Chloramphenicol acetyltransferase-like domain"/>
    <property type="match status" value="1"/>
</dbReference>
<dbReference type="EMBL" id="CP108021">
    <property type="protein sequence ID" value="WUM22495.1"/>
    <property type="molecule type" value="Genomic_DNA"/>
</dbReference>
<dbReference type="RefSeq" id="WP_328859316.1">
    <property type="nucleotide sequence ID" value="NZ_CP108021.1"/>
</dbReference>
<feature type="domain" description="Condensation" evidence="1">
    <location>
        <begin position="63"/>
        <end position="383"/>
    </location>
</feature>
<reference evidence="2 3" key="1">
    <citation type="submission" date="2022-10" db="EMBL/GenBank/DDBJ databases">
        <title>The complete genomes of actinobacterial strains from the NBC collection.</title>
        <authorList>
            <person name="Joergensen T.S."/>
            <person name="Alvarez Arevalo M."/>
            <person name="Sterndorff E.B."/>
            <person name="Faurdal D."/>
            <person name="Vuksanovic O."/>
            <person name="Mourched A.-S."/>
            <person name="Charusanti P."/>
            <person name="Shaw S."/>
            <person name="Blin K."/>
            <person name="Weber T."/>
        </authorList>
    </citation>
    <scope>NUCLEOTIDE SEQUENCE [LARGE SCALE GENOMIC DNA]</scope>
    <source>
        <strain evidence="2 3">NBC_00319</strain>
    </source>
</reference>
<keyword evidence="3" id="KW-1185">Reference proteome</keyword>
<dbReference type="Pfam" id="PF00668">
    <property type="entry name" value="Condensation"/>
    <property type="match status" value="1"/>
</dbReference>
<dbReference type="Proteomes" id="UP001432128">
    <property type="component" value="Chromosome"/>
</dbReference>
<sequence>MIDMLAHWNPGRGTVMEVLATEESRAAAAAAQAHPAPASFLQENHLRGTRAAADRGDRHCAYLTATTEVDGDFDAAALVGALRRFTTRHDGLRCWFDISDGVVTRHLVDADDVDFRVERVGEVDDYGYLTGAVDSNRFRDHVTARFAREANALHWPGFSVGVVVRPHDFTVYIGCDHALSDGVSQALALAEVADLYYSERDGTDVGPFTDAPTGSALAYAVAERERAARFTPESPEVQAWCSAAAPTGGGMPRFPIDLGLADGESAPVKPVKFDVLDAAGAAEFEAICRAHGARMIGGITAVLAIVDRELAGVDDYFTITALADRALADVTLTQGWFCRFAPVAFGVDTARTFTDLVGTAQSACERGAACSEVPVPTVIGALLAAGTAPERVLVTPQLLSYIDFRRFPMAGTPAYDRGMQSTGEGRTANASMWFNRDDRSLYLGSQIPDTPRAATVLAAHHRRIREIFADIVSTGDHVIGAVGDAGVKRSSLARHHD</sequence>
<evidence type="ECO:0000313" key="2">
    <source>
        <dbReference type="EMBL" id="WUM22495.1"/>
    </source>
</evidence>
<dbReference type="AlphaFoldDB" id="A0AAU4K8T9"/>
<evidence type="ECO:0000259" key="1">
    <source>
        <dbReference type="Pfam" id="PF00668"/>
    </source>
</evidence>
<dbReference type="GO" id="GO:0003824">
    <property type="term" value="F:catalytic activity"/>
    <property type="evidence" value="ECO:0007669"/>
    <property type="project" value="InterPro"/>
</dbReference>
<proteinExistence type="predicted"/>
<evidence type="ECO:0000313" key="3">
    <source>
        <dbReference type="Proteomes" id="UP001432128"/>
    </source>
</evidence>
<dbReference type="Gene3D" id="3.30.559.30">
    <property type="entry name" value="Nonribosomal peptide synthetase, condensation domain"/>
    <property type="match status" value="1"/>
</dbReference>
<gene>
    <name evidence="2" type="ORF">OG579_21420</name>
</gene>
<dbReference type="KEGG" id="whr:OG579_21420"/>